<dbReference type="RefSeq" id="WP_188695988.1">
    <property type="nucleotide sequence ID" value="NZ_BMLS01000004.1"/>
</dbReference>
<feature type="active site" description="Proton acceptor" evidence="2">
    <location>
        <position position="83"/>
    </location>
</feature>
<dbReference type="Gene3D" id="3.10.490.10">
    <property type="entry name" value="Gamma-glutamyl cyclotransferase-like"/>
    <property type="match status" value="1"/>
</dbReference>
<name>A0A917YZS9_9ALTE</name>
<dbReference type="PANTHER" id="PTHR12935">
    <property type="entry name" value="GAMMA-GLUTAMYLCYCLOTRANSFERASE"/>
    <property type="match status" value="1"/>
</dbReference>
<reference evidence="4" key="1">
    <citation type="journal article" date="2014" name="Int. J. Syst. Evol. Microbiol.">
        <title>Complete genome sequence of Corynebacterium casei LMG S-19264T (=DSM 44701T), isolated from a smear-ripened cheese.</title>
        <authorList>
            <consortium name="US DOE Joint Genome Institute (JGI-PGF)"/>
            <person name="Walter F."/>
            <person name="Albersmeier A."/>
            <person name="Kalinowski J."/>
            <person name="Ruckert C."/>
        </authorList>
    </citation>
    <scope>NUCLEOTIDE SEQUENCE</scope>
    <source>
        <strain evidence="4">CGMCC 1.7086</strain>
    </source>
</reference>
<sequence length="184" mass="20219">MSGHTLYFAYGSNMSQARLAARIPSASKLIAAELMGFVLAFNKPGMDGSAKGNLLRTGNPIDSVWGVVYQIDSAALPLLDRIEGDGYIRRTVAVYLDDIRLEVQTYLATQVQTDLKPFTWYKRHVLTGARENSLPAAHIRYISSVKAIKDPKLPRHNMEVGLYHDGTETPLVNSLAPARASVGF</sequence>
<dbReference type="InterPro" id="IPR017939">
    <property type="entry name" value="G-Glutamylcylcotransferase"/>
</dbReference>
<dbReference type="SUPFAM" id="SSF110857">
    <property type="entry name" value="Gamma-glutamyl cyclotransferase-like"/>
    <property type="match status" value="1"/>
</dbReference>
<gene>
    <name evidence="4" type="ORF">GCM10010982_26500</name>
</gene>
<organism evidence="4 5">
    <name type="scientific">Bowmanella pacifica</name>
    <dbReference type="NCBI Taxonomy" id="502051"/>
    <lineage>
        <taxon>Bacteria</taxon>
        <taxon>Pseudomonadati</taxon>
        <taxon>Pseudomonadota</taxon>
        <taxon>Gammaproteobacteria</taxon>
        <taxon>Alteromonadales</taxon>
        <taxon>Alteromonadaceae</taxon>
        <taxon>Bowmanella</taxon>
    </lineage>
</organism>
<dbReference type="Pfam" id="PF13772">
    <property type="entry name" value="AIG2_2"/>
    <property type="match status" value="1"/>
</dbReference>
<accession>A0A917YZS9</accession>
<evidence type="ECO:0000313" key="4">
    <source>
        <dbReference type="EMBL" id="GGO71216.1"/>
    </source>
</evidence>
<feature type="binding site" evidence="3">
    <location>
        <position position="121"/>
    </location>
    <ligand>
        <name>substrate</name>
    </ligand>
</feature>
<dbReference type="CDD" id="cd06661">
    <property type="entry name" value="GGCT_like"/>
    <property type="match status" value="1"/>
</dbReference>
<reference evidence="4" key="2">
    <citation type="submission" date="2020-09" db="EMBL/GenBank/DDBJ databases">
        <authorList>
            <person name="Sun Q."/>
            <person name="Zhou Y."/>
        </authorList>
    </citation>
    <scope>NUCLEOTIDE SEQUENCE</scope>
    <source>
        <strain evidence="4">CGMCC 1.7086</strain>
    </source>
</reference>
<evidence type="ECO:0000313" key="5">
    <source>
        <dbReference type="Proteomes" id="UP000606935"/>
    </source>
</evidence>
<protein>
    <recommendedName>
        <fullName evidence="6">Gamma-glutamylcyclotransferase AIG2-like domain-containing protein</fullName>
    </recommendedName>
</protein>
<feature type="binding site" evidence="3">
    <location>
        <begin position="7"/>
        <end position="12"/>
    </location>
    <ligand>
        <name>substrate</name>
    </ligand>
</feature>
<dbReference type="PANTHER" id="PTHR12935:SF0">
    <property type="entry name" value="GAMMA-GLUTAMYLCYCLOTRANSFERASE"/>
    <property type="match status" value="1"/>
</dbReference>
<dbReference type="AlphaFoldDB" id="A0A917YZS9"/>
<comment type="caution">
    <text evidence="4">The sequence shown here is derived from an EMBL/GenBank/DDBJ whole genome shotgun (WGS) entry which is preliminary data.</text>
</comment>
<dbReference type="EMBL" id="BMLS01000004">
    <property type="protein sequence ID" value="GGO71216.1"/>
    <property type="molecule type" value="Genomic_DNA"/>
</dbReference>
<dbReference type="Proteomes" id="UP000606935">
    <property type="component" value="Unassembled WGS sequence"/>
</dbReference>
<keyword evidence="1" id="KW-0456">Lyase</keyword>
<evidence type="ECO:0000256" key="2">
    <source>
        <dbReference type="PIRSR" id="PIRSR617939-1"/>
    </source>
</evidence>
<keyword evidence="5" id="KW-1185">Reference proteome</keyword>
<dbReference type="GO" id="GO:0003839">
    <property type="term" value="F:gamma-glutamylcyclotransferase activity"/>
    <property type="evidence" value="ECO:0007669"/>
    <property type="project" value="InterPro"/>
</dbReference>
<evidence type="ECO:0008006" key="6">
    <source>
        <dbReference type="Google" id="ProtNLM"/>
    </source>
</evidence>
<dbReference type="InterPro" id="IPR036568">
    <property type="entry name" value="GGCT-like_sf"/>
</dbReference>
<proteinExistence type="predicted"/>
<evidence type="ECO:0000256" key="3">
    <source>
        <dbReference type="PIRSR" id="PIRSR617939-2"/>
    </source>
</evidence>
<dbReference type="InterPro" id="IPR013024">
    <property type="entry name" value="GGCT-like"/>
</dbReference>
<evidence type="ECO:0000256" key="1">
    <source>
        <dbReference type="ARBA" id="ARBA00023239"/>
    </source>
</evidence>